<evidence type="ECO:0000313" key="1">
    <source>
        <dbReference type="EMBL" id="KAL1231459.1"/>
    </source>
</evidence>
<sequence length="101" mass="12137">MVELAQKLSICCFFSKSADNNRRQWRRRSIGSMDTKLWWRKNTRISKRPFTTKDKSTNARMDIYEQKKFNSKKPAHKDNTLTIGFFDTPLQVYIQKQLTMR</sequence>
<evidence type="ECO:0000313" key="2">
    <source>
        <dbReference type="Proteomes" id="UP001558632"/>
    </source>
</evidence>
<dbReference type="Proteomes" id="UP001558632">
    <property type="component" value="Unassembled WGS sequence"/>
</dbReference>
<reference evidence="1 2" key="1">
    <citation type="submission" date="2024-07" db="EMBL/GenBank/DDBJ databases">
        <title>Enhanced genomic and transcriptomic resources for Trichinella pseudospiralis and T. spiralis underpin the discovery of pronounced molecular differences between stages and species.</title>
        <authorList>
            <person name="Pasi K.K."/>
            <person name="La Rosa G."/>
            <person name="Gomez-Morales M.A."/>
            <person name="Tosini F."/>
            <person name="Sumanam S."/>
            <person name="Young N.D."/>
            <person name="Chang B.C."/>
            <person name="Robin G.B."/>
        </authorList>
    </citation>
    <scope>NUCLEOTIDE SEQUENCE [LARGE SCALE GENOMIC DNA]</scope>
    <source>
        <strain evidence="1">ISS534</strain>
    </source>
</reference>
<accession>A0ABR3K6X6</accession>
<keyword evidence="2" id="KW-1185">Reference proteome</keyword>
<gene>
    <name evidence="1" type="ORF">TSPI_09778</name>
</gene>
<name>A0ABR3K6X6_TRISP</name>
<comment type="caution">
    <text evidence="1">The sequence shown here is derived from an EMBL/GenBank/DDBJ whole genome shotgun (WGS) entry which is preliminary data.</text>
</comment>
<organism evidence="1 2">
    <name type="scientific">Trichinella spiralis</name>
    <name type="common">Trichina worm</name>
    <dbReference type="NCBI Taxonomy" id="6334"/>
    <lineage>
        <taxon>Eukaryota</taxon>
        <taxon>Metazoa</taxon>
        <taxon>Ecdysozoa</taxon>
        <taxon>Nematoda</taxon>
        <taxon>Enoplea</taxon>
        <taxon>Dorylaimia</taxon>
        <taxon>Trichinellida</taxon>
        <taxon>Trichinellidae</taxon>
        <taxon>Trichinella</taxon>
    </lineage>
</organism>
<keyword evidence="1" id="KW-0456">Lyase</keyword>
<dbReference type="EMBL" id="JBEUSY010000459">
    <property type="protein sequence ID" value="KAL1231459.1"/>
    <property type="molecule type" value="Genomic_DNA"/>
</dbReference>
<proteinExistence type="predicted"/>
<dbReference type="GO" id="GO:0016829">
    <property type="term" value="F:lyase activity"/>
    <property type="evidence" value="ECO:0007669"/>
    <property type="project" value="UniProtKB-KW"/>
</dbReference>
<protein>
    <submittedName>
        <fullName evidence="1">Long isoform,Ulvan lyase</fullName>
    </submittedName>
</protein>